<evidence type="ECO:0000256" key="6">
    <source>
        <dbReference type="ARBA" id="ARBA00023136"/>
    </source>
</evidence>
<protein>
    <submittedName>
        <fullName evidence="8">Unannotated protein</fullName>
    </submittedName>
</protein>
<dbReference type="AlphaFoldDB" id="A0A6J6CCX6"/>
<evidence type="ECO:0000256" key="2">
    <source>
        <dbReference type="ARBA" id="ARBA00022475"/>
    </source>
</evidence>
<keyword evidence="4" id="KW-0133">Cell shape</keyword>
<reference evidence="8" key="1">
    <citation type="submission" date="2020-05" db="EMBL/GenBank/DDBJ databases">
        <authorList>
            <person name="Chiriac C."/>
            <person name="Salcher M."/>
            <person name="Ghai R."/>
            <person name="Kavagutti S V."/>
        </authorList>
    </citation>
    <scope>NUCLEOTIDE SEQUENCE</scope>
</reference>
<feature type="transmembrane region" description="Helical" evidence="7">
    <location>
        <begin position="105"/>
        <end position="127"/>
    </location>
</feature>
<keyword evidence="5 7" id="KW-1133">Transmembrane helix</keyword>
<organism evidence="8">
    <name type="scientific">freshwater metagenome</name>
    <dbReference type="NCBI Taxonomy" id="449393"/>
    <lineage>
        <taxon>unclassified sequences</taxon>
        <taxon>metagenomes</taxon>
        <taxon>ecological metagenomes</taxon>
    </lineage>
</organism>
<evidence type="ECO:0000256" key="7">
    <source>
        <dbReference type="SAM" id="Phobius"/>
    </source>
</evidence>
<gene>
    <name evidence="8" type="ORF">UFOPK1440_01018</name>
</gene>
<feature type="transmembrane region" description="Helical" evidence="7">
    <location>
        <begin position="37"/>
        <end position="62"/>
    </location>
</feature>
<proteinExistence type="predicted"/>
<dbReference type="EMBL" id="CAEZSP010000065">
    <property type="protein sequence ID" value="CAB4549222.1"/>
    <property type="molecule type" value="Genomic_DNA"/>
</dbReference>
<dbReference type="InterPro" id="IPR007227">
    <property type="entry name" value="Cell_shape_determining_MreD"/>
</dbReference>
<dbReference type="GO" id="GO:0008360">
    <property type="term" value="P:regulation of cell shape"/>
    <property type="evidence" value="ECO:0007669"/>
    <property type="project" value="UniProtKB-KW"/>
</dbReference>
<evidence type="ECO:0000256" key="3">
    <source>
        <dbReference type="ARBA" id="ARBA00022692"/>
    </source>
</evidence>
<feature type="transmembrane region" description="Helical" evidence="7">
    <location>
        <begin position="6"/>
        <end position="25"/>
    </location>
</feature>
<evidence type="ECO:0000256" key="4">
    <source>
        <dbReference type="ARBA" id="ARBA00022960"/>
    </source>
</evidence>
<evidence type="ECO:0000256" key="5">
    <source>
        <dbReference type="ARBA" id="ARBA00022989"/>
    </source>
</evidence>
<accession>A0A6J6CCX6</accession>
<dbReference type="NCBIfam" id="TIGR03426">
    <property type="entry name" value="shape_MreD"/>
    <property type="match status" value="1"/>
</dbReference>
<keyword evidence="2" id="KW-1003">Cell membrane</keyword>
<name>A0A6J6CCX6_9ZZZZ</name>
<keyword evidence="3 7" id="KW-0812">Transmembrane</keyword>
<feature type="transmembrane region" description="Helical" evidence="7">
    <location>
        <begin position="133"/>
        <end position="156"/>
    </location>
</feature>
<sequence length="173" mass="18929">MISRRFFFAFPIFIFFYIAQEAFIVQLRLPFAGFSLLLILTLIWAAMSTPEIGALTGFGAGLLMDLSQTTSGPMGHWTLVMILAGFLISFLSYGDDHLRANPLNIVFLVIIGVVASQVSYVILGFLLGENFGGFSRIIFICLGTAFWSAIVTPLILPIVSRLHAAVFGTASRI</sequence>
<evidence type="ECO:0000313" key="8">
    <source>
        <dbReference type="EMBL" id="CAB4549222.1"/>
    </source>
</evidence>
<comment type="subcellular location">
    <subcellularLocation>
        <location evidence="1">Cell membrane</location>
        <topology evidence="1">Multi-pass membrane protein</topology>
    </subcellularLocation>
</comment>
<keyword evidence="6 7" id="KW-0472">Membrane</keyword>
<evidence type="ECO:0000256" key="1">
    <source>
        <dbReference type="ARBA" id="ARBA00004651"/>
    </source>
</evidence>
<dbReference type="GO" id="GO:0005886">
    <property type="term" value="C:plasma membrane"/>
    <property type="evidence" value="ECO:0007669"/>
    <property type="project" value="UniProtKB-SubCell"/>
</dbReference>
<feature type="transmembrane region" description="Helical" evidence="7">
    <location>
        <begin position="74"/>
        <end position="93"/>
    </location>
</feature>